<dbReference type="InterPro" id="IPR027417">
    <property type="entry name" value="P-loop_NTPase"/>
</dbReference>
<accession>A0ABW4MQQ1</accession>
<organism evidence="4 5">
    <name type="scientific">Fredinandcohnia salidurans</name>
    <dbReference type="NCBI Taxonomy" id="2595041"/>
    <lineage>
        <taxon>Bacteria</taxon>
        <taxon>Bacillati</taxon>
        <taxon>Bacillota</taxon>
        <taxon>Bacilli</taxon>
        <taxon>Bacillales</taxon>
        <taxon>Bacillaceae</taxon>
        <taxon>Fredinandcohnia</taxon>
    </lineage>
</organism>
<feature type="repeat" description="TPR" evidence="3">
    <location>
        <begin position="604"/>
        <end position="637"/>
    </location>
</feature>
<evidence type="ECO:0000256" key="2">
    <source>
        <dbReference type="ARBA" id="ARBA00022803"/>
    </source>
</evidence>
<evidence type="ECO:0000256" key="1">
    <source>
        <dbReference type="ARBA" id="ARBA00022737"/>
    </source>
</evidence>
<dbReference type="Pfam" id="PF13424">
    <property type="entry name" value="TPR_12"/>
    <property type="match status" value="3"/>
</dbReference>
<dbReference type="SUPFAM" id="SSF48452">
    <property type="entry name" value="TPR-like"/>
    <property type="match status" value="1"/>
</dbReference>
<keyword evidence="1" id="KW-0677">Repeat</keyword>
<dbReference type="RefSeq" id="WP_388038322.1">
    <property type="nucleotide sequence ID" value="NZ_JBHUEK010000018.1"/>
</dbReference>
<dbReference type="InterPro" id="IPR019734">
    <property type="entry name" value="TPR_rpt"/>
</dbReference>
<evidence type="ECO:0000313" key="5">
    <source>
        <dbReference type="Proteomes" id="UP001597227"/>
    </source>
</evidence>
<dbReference type="PANTHER" id="PTHR45641:SF19">
    <property type="entry name" value="NEPHROCYSTIN-3"/>
    <property type="match status" value="1"/>
</dbReference>
<sequence>MKIDLLELLEEEDTYTGRQKELDLFFDSLESKQWNEYKILSYYGVGGIGKTELRKEIMKKLENGSEAESTYIDFETNELQQVEKALVYLRTEIGKKYGVQFTLFDAAYIIYMEKTNNAVTINEKTLPFIEKGTWLADFVNIVADNTYVSIGTRLINTISKRLANYLSKEDMMKIRKFESLPEHKLLKLLPFIFAEDLEKYLMKSDHKFVIFIDTYESLWTDQRMKAYDFGVDGWIRDLVRQLPNVFWVVFGREPIDWGRYEEVWNLYIGQVPLDALSEAETKELLRKHQIFDEAIQNEIYRNSEGHPYSIKLSIDTYDTISTNRVPVVSDFNGLKTPVQLFERFIRYLLVPEKQALELLALTTGWDLETFEALMNNFRIQMNEDDHYNLTRFSFITTLDGDTWDMHRLMRDSLIDYQPPQKVVKGRTFLFDYYKEKLSKKLVRNDTHYAGKIINQAFHQGFLLMEQGEISQSSFIDWFRDYDIVFLNSKANYLTLPLLNQLRTFLENSSNSEAQKYLGVILYDLAFVYMHENRDYKKAEPLFKEALELREQKFPDDKLMLAKSYFGLATLYQRMGRNLEAEELHLKAFSLREQYCDSSNLIGLAYSSNGLAMLYQNKKDYEKALEYYGKALNIYETLNKSDYGNISTSMMNLISCYHELHQYDMAYEFSNKVMDIVKNDENFNPINYAKALNVVAITKTAFGHYDEALEFLQNSYDIFNSRLGEESLEVSKVLHNMSITFKLLKNEIKSIDNMNKCLEIKNRMVSVETLSEDNLNYRYSQEMNLLLQEDQLDYDQLKFNF</sequence>
<keyword evidence="2 3" id="KW-0802">TPR repeat</keyword>
<dbReference type="Proteomes" id="UP001597227">
    <property type="component" value="Unassembled WGS sequence"/>
</dbReference>
<dbReference type="SUPFAM" id="SSF52540">
    <property type="entry name" value="P-loop containing nucleoside triphosphate hydrolases"/>
    <property type="match status" value="1"/>
</dbReference>
<dbReference type="EMBL" id="JBHUEK010000018">
    <property type="protein sequence ID" value="MFD1779305.1"/>
    <property type="molecule type" value="Genomic_DNA"/>
</dbReference>
<dbReference type="PANTHER" id="PTHR45641">
    <property type="entry name" value="TETRATRICOPEPTIDE REPEAT PROTEIN (AFU_ORTHOLOGUE AFUA_6G03870)"/>
    <property type="match status" value="1"/>
</dbReference>
<evidence type="ECO:0000256" key="3">
    <source>
        <dbReference type="PROSITE-ProRule" id="PRU00339"/>
    </source>
</evidence>
<dbReference type="Gene3D" id="1.25.40.10">
    <property type="entry name" value="Tetratricopeptide repeat domain"/>
    <property type="match status" value="2"/>
</dbReference>
<evidence type="ECO:0000313" key="4">
    <source>
        <dbReference type="EMBL" id="MFD1779305.1"/>
    </source>
</evidence>
<name>A0ABW4MQQ1_9BACI</name>
<dbReference type="SMART" id="SM00028">
    <property type="entry name" value="TPR"/>
    <property type="match status" value="6"/>
</dbReference>
<comment type="caution">
    <text evidence="4">The sequence shown here is derived from an EMBL/GenBank/DDBJ whole genome shotgun (WGS) entry which is preliminary data.</text>
</comment>
<gene>
    <name evidence="4" type="ORF">ACFSFW_11555</name>
</gene>
<dbReference type="Gene3D" id="3.40.50.300">
    <property type="entry name" value="P-loop containing nucleotide triphosphate hydrolases"/>
    <property type="match status" value="1"/>
</dbReference>
<proteinExistence type="predicted"/>
<reference evidence="5" key="1">
    <citation type="journal article" date="2019" name="Int. J. Syst. Evol. Microbiol.">
        <title>The Global Catalogue of Microorganisms (GCM) 10K type strain sequencing project: providing services to taxonomists for standard genome sequencing and annotation.</title>
        <authorList>
            <consortium name="The Broad Institute Genomics Platform"/>
            <consortium name="The Broad Institute Genome Sequencing Center for Infectious Disease"/>
            <person name="Wu L."/>
            <person name="Ma J."/>
        </authorList>
    </citation>
    <scope>NUCLEOTIDE SEQUENCE [LARGE SCALE GENOMIC DNA]</scope>
    <source>
        <strain evidence="5">CCUG 15531</strain>
    </source>
</reference>
<protein>
    <submittedName>
        <fullName evidence="4">Tetratricopeptide repeat protein</fullName>
    </submittedName>
</protein>
<keyword evidence="5" id="KW-1185">Reference proteome</keyword>
<dbReference type="PROSITE" id="PS50005">
    <property type="entry name" value="TPR"/>
    <property type="match status" value="1"/>
</dbReference>
<dbReference type="InterPro" id="IPR011990">
    <property type="entry name" value="TPR-like_helical_dom_sf"/>
</dbReference>